<evidence type="ECO:0000313" key="3">
    <source>
        <dbReference type="Proteomes" id="UP001489004"/>
    </source>
</evidence>
<keyword evidence="3" id="KW-1185">Reference proteome</keyword>
<proteinExistence type="predicted"/>
<reference evidence="2 3" key="1">
    <citation type="journal article" date="2024" name="Nat. Commun.">
        <title>Phylogenomics reveals the evolutionary origins of lichenization in chlorophyte algae.</title>
        <authorList>
            <person name="Puginier C."/>
            <person name="Libourel C."/>
            <person name="Otte J."/>
            <person name="Skaloud P."/>
            <person name="Haon M."/>
            <person name="Grisel S."/>
            <person name="Petersen M."/>
            <person name="Berrin J.G."/>
            <person name="Delaux P.M."/>
            <person name="Dal Grande F."/>
            <person name="Keller J."/>
        </authorList>
    </citation>
    <scope>NUCLEOTIDE SEQUENCE [LARGE SCALE GENOMIC DNA]</scope>
    <source>
        <strain evidence="2 3">SAG 2043</strain>
    </source>
</reference>
<gene>
    <name evidence="2" type="ORF">WJX72_000623</name>
</gene>
<accession>A0AAW1QE00</accession>
<sequence>MEMGRTAVSCGGDTVEDMPEAMDTATDLATHSMQVTLSARGATNTPAGVDSKQLSAEAQRPAANATEPTGTLLQTAAALPVQEDSPKAAEARVPTFQGPVSTARVEIFQSPTMVQTQQQPAGAAKALLPVRRRTSRQPVIPPADQFKEMSLSLGKLGALDKAGGVEDYLQDSFDCDEDGECACCPGGRRIVFRTF</sequence>
<dbReference type="EMBL" id="JALJOR010000003">
    <property type="protein sequence ID" value="KAK9819639.1"/>
    <property type="molecule type" value="Genomic_DNA"/>
</dbReference>
<organism evidence="2 3">
    <name type="scientific">[Myrmecia] bisecta</name>
    <dbReference type="NCBI Taxonomy" id="41462"/>
    <lineage>
        <taxon>Eukaryota</taxon>
        <taxon>Viridiplantae</taxon>
        <taxon>Chlorophyta</taxon>
        <taxon>core chlorophytes</taxon>
        <taxon>Trebouxiophyceae</taxon>
        <taxon>Trebouxiales</taxon>
        <taxon>Trebouxiaceae</taxon>
        <taxon>Myrmecia</taxon>
    </lineage>
</organism>
<feature type="compositionally biased region" description="Polar residues" evidence="1">
    <location>
        <begin position="39"/>
        <end position="56"/>
    </location>
</feature>
<evidence type="ECO:0000313" key="2">
    <source>
        <dbReference type="EMBL" id="KAK9819639.1"/>
    </source>
</evidence>
<feature type="region of interest" description="Disordered" evidence="1">
    <location>
        <begin position="39"/>
        <end position="70"/>
    </location>
</feature>
<evidence type="ECO:0000256" key="1">
    <source>
        <dbReference type="SAM" id="MobiDB-lite"/>
    </source>
</evidence>
<protein>
    <submittedName>
        <fullName evidence="2">Uncharacterized protein</fullName>
    </submittedName>
</protein>
<name>A0AAW1QE00_9CHLO</name>
<dbReference type="AlphaFoldDB" id="A0AAW1QE00"/>
<dbReference type="Proteomes" id="UP001489004">
    <property type="component" value="Unassembled WGS sequence"/>
</dbReference>
<comment type="caution">
    <text evidence="2">The sequence shown here is derived from an EMBL/GenBank/DDBJ whole genome shotgun (WGS) entry which is preliminary data.</text>
</comment>